<reference evidence="6" key="2">
    <citation type="submission" date="2015-01" db="EMBL/GenBank/DDBJ databases">
        <title>Evolutionary Origins and Diversification of the Mycorrhizal Mutualists.</title>
        <authorList>
            <consortium name="DOE Joint Genome Institute"/>
            <consortium name="Mycorrhizal Genomics Consortium"/>
            <person name="Kohler A."/>
            <person name="Kuo A."/>
            <person name="Nagy L.G."/>
            <person name="Floudas D."/>
            <person name="Copeland A."/>
            <person name="Barry K.W."/>
            <person name="Cichocki N."/>
            <person name="Veneault-Fourrey C."/>
            <person name="LaButti K."/>
            <person name="Lindquist E.A."/>
            <person name="Lipzen A."/>
            <person name="Lundell T."/>
            <person name="Morin E."/>
            <person name="Murat C."/>
            <person name="Riley R."/>
            <person name="Ohm R."/>
            <person name="Sun H."/>
            <person name="Tunlid A."/>
            <person name="Henrissat B."/>
            <person name="Grigoriev I.V."/>
            <person name="Hibbett D.S."/>
            <person name="Martin F."/>
        </authorList>
    </citation>
    <scope>NUCLEOTIDE SEQUENCE [LARGE SCALE GENOMIC DNA]</scope>
    <source>
        <strain evidence="6">F 1598</strain>
    </source>
</reference>
<feature type="repeat" description="WD" evidence="3">
    <location>
        <begin position="986"/>
        <end position="1027"/>
    </location>
</feature>
<feature type="repeat" description="WD" evidence="3">
    <location>
        <begin position="944"/>
        <end position="985"/>
    </location>
</feature>
<gene>
    <name evidence="5" type="ORF">PILCRDRAFT_13253</name>
</gene>
<accession>A0A0C3ETM4</accession>
<dbReference type="Gene3D" id="3.40.50.300">
    <property type="entry name" value="P-loop containing nucleotide triphosphate hydrolases"/>
    <property type="match status" value="1"/>
</dbReference>
<evidence type="ECO:0000256" key="3">
    <source>
        <dbReference type="PROSITE-ProRule" id="PRU00221"/>
    </source>
</evidence>
<dbReference type="CDD" id="cd21037">
    <property type="entry name" value="MLKL_NTD"/>
    <property type="match status" value="1"/>
</dbReference>
<dbReference type="InterPro" id="IPR036322">
    <property type="entry name" value="WD40_repeat_dom_sf"/>
</dbReference>
<dbReference type="PRINTS" id="PR00320">
    <property type="entry name" value="GPROTEINBRPT"/>
</dbReference>
<evidence type="ECO:0000259" key="4">
    <source>
        <dbReference type="PROSITE" id="PS50837"/>
    </source>
</evidence>
<name>A0A0C3ETM4_PILCF</name>
<feature type="repeat" description="WD" evidence="3">
    <location>
        <begin position="1194"/>
        <end position="1235"/>
    </location>
</feature>
<feature type="repeat" description="WD" evidence="3">
    <location>
        <begin position="1152"/>
        <end position="1193"/>
    </location>
</feature>
<feature type="repeat" description="WD" evidence="3">
    <location>
        <begin position="1028"/>
        <end position="1069"/>
    </location>
</feature>
<dbReference type="OrthoDB" id="3027122at2759"/>
<dbReference type="SUPFAM" id="SSF50978">
    <property type="entry name" value="WD40 repeat-like"/>
    <property type="match status" value="3"/>
</dbReference>
<feature type="repeat" description="WD" evidence="3">
    <location>
        <begin position="1119"/>
        <end position="1151"/>
    </location>
</feature>
<feature type="repeat" description="WD" evidence="3">
    <location>
        <begin position="860"/>
        <end position="901"/>
    </location>
</feature>
<dbReference type="SMART" id="SM00320">
    <property type="entry name" value="WD40"/>
    <property type="match status" value="13"/>
</dbReference>
<organism evidence="5 6">
    <name type="scientific">Piloderma croceum (strain F 1598)</name>
    <dbReference type="NCBI Taxonomy" id="765440"/>
    <lineage>
        <taxon>Eukaryota</taxon>
        <taxon>Fungi</taxon>
        <taxon>Dikarya</taxon>
        <taxon>Basidiomycota</taxon>
        <taxon>Agaricomycotina</taxon>
        <taxon>Agaricomycetes</taxon>
        <taxon>Agaricomycetidae</taxon>
        <taxon>Atheliales</taxon>
        <taxon>Atheliaceae</taxon>
        <taxon>Piloderma</taxon>
    </lineage>
</organism>
<evidence type="ECO:0000313" key="5">
    <source>
        <dbReference type="EMBL" id="KIM75885.1"/>
    </source>
</evidence>
<evidence type="ECO:0000256" key="2">
    <source>
        <dbReference type="ARBA" id="ARBA00022737"/>
    </source>
</evidence>
<dbReference type="HOGENOM" id="CLU_000288_6_3_1"/>
<dbReference type="InterPro" id="IPR020472">
    <property type="entry name" value="WD40_PAC1"/>
</dbReference>
<evidence type="ECO:0000256" key="1">
    <source>
        <dbReference type="ARBA" id="ARBA00022574"/>
    </source>
</evidence>
<reference evidence="5 6" key="1">
    <citation type="submission" date="2014-04" db="EMBL/GenBank/DDBJ databases">
        <authorList>
            <consortium name="DOE Joint Genome Institute"/>
            <person name="Kuo A."/>
            <person name="Tarkka M."/>
            <person name="Buscot F."/>
            <person name="Kohler A."/>
            <person name="Nagy L.G."/>
            <person name="Floudas D."/>
            <person name="Copeland A."/>
            <person name="Barry K.W."/>
            <person name="Cichocki N."/>
            <person name="Veneault-Fourrey C."/>
            <person name="LaButti K."/>
            <person name="Lindquist E.A."/>
            <person name="Lipzen A."/>
            <person name="Lundell T."/>
            <person name="Morin E."/>
            <person name="Murat C."/>
            <person name="Sun H."/>
            <person name="Tunlid A."/>
            <person name="Henrissat B."/>
            <person name="Grigoriev I.V."/>
            <person name="Hibbett D.S."/>
            <person name="Martin F."/>
            <person name="Nordberg H.P."/>
            <person name="Cantor M.N."/>
            <person name="Hua S.X."/>
        </authorList>
    </citation>
    <scope>NUCLEOTIDE SEQUENCE [LARGE SCALE GENOMIC DNA]</scope>
    <source>
        <strain evidence="5 6">F 1598</strain>
    </source>
</reference>
<dbReference type="InterPro" id="IPR015943">
    <property type="entry name" value="WD40/YVTN_repeat-like_dom_sf"/>
</dbReference>
<keyword evidence="6" id="KW-1185">Reference proteome</keyword>
<dbReference type="InterPro" id="IPR001680">
    <property type="entry name" value="WD40_rpt"/>
</dbReference>
<dbReference type="PROSITE" id="PS50294">
    <property type="entry name" value="WD_REPEATS_REGION"/>
    <property type="match status" value="11"/>
</dbReference>
<dbReference type="Pfam" id="PF00400">
    <property type="entry name" value="WD40"/>
    <property type="match status" value="12"/>
</dbReference>
<dbReference type="Gene3D" id="2.130.10.10">
    <property type="entry name" value="YVTN repeat-like/Quinoprotein amine dehydrogenase"/>
    <property type="match status" value="6"/>
</dbReference>
<dbReference type="PROSITE" id="PS50837">
    <property type="entry name" value="NACHT"/>
    <property type="match status" value="1"/>
</dbReference>
<feature type="domain" description="NACHT" evidence="4">
    <location>
        <begin position="270"/>
        <end position="415"/>
    </location>
</feature>
<dbReference type="PANTHER" id="PTHR19848">
    <property type="entry name" value="WD40 REPEAT PROTEIN"/>
    <property type="match status" value="1"/>
</dbReference>
<dbReference type="EMBL" id="KN833041">
    <property type="protein sequence ID" value="KIM75885.1"/>
    <property type="molecule type" value="Genomic_DNA"/>
</dbReference>
<dbReference type="PROSITE" id="PS50082">
    <property type="entry name" value="WD_REPEATS_2"/>
    <property type="match status" value="12"/>
</dbReference>
<dbReference type="SUPFAM" id="SSF52540">
    <property type="entry name" value="P-loop containing nucleoside triphosphate hydrolases"/>
    <property type="match status" value="1"/>
</dbReference>
<dbReference type="InterPro" id="IPR059179">
    <property type="entry name" value="MLKL-like_MCAfunc"/>
</dbReference>
<dbReference type="PROSITE" id="PS00678">
    <property type="entry name" value="WD_REPEATS_1"/>
    <property type="match status" value="1"/>
</dbReference>
<dbReference type="STRING" id="765440.A0A0C3ETM4"/>
<evidence type="ECO:0000313" key="6">
    <source>
        <dbReference type="Proteomes" id="UP000054166"/>
    </source>
</evidence>
<feature type="repeat" description="WD" evidence="3">
    <location>
        <begin position="1278"/>
        <end position="1319"/>
    </location>
</feature>
<dbReference type="InParanoid" id="A0A0C3ETM4"/>
<dbReference type="InterPro" id="IPR027417">
    <property type="entry name" value="P-loop_NTPase"/>
</dbReference>
<proteinExistence type="predicted"/>
<feature type="repeat" description="WD" evidence="3">
    <location>
        <begin position="902"/>
        <end position="943"/>
    </location>
</feature>
<dbReference type="InterPro" id="IPR056884">
    <property type="entry name" value="NPHP3-like_N"/>
</dbReference>
<dbReference type="InterPro" id="IPR007111">
    <property type="entry name" value="NACHT_NTPase"/>
</dbReference>
<keyword evidence="2" id="KW-0677">Repeat</keyword>
<protein>
    <recommendedName>
        <fullName evidence="4">NACHT domain-containing protein</fullName>
    </recommendedName>
</protein>
<dbReference type="InterPro" id="IPR019775">
    <property type="entry name" value="WD40_repeat_CS"/>
</dbReference>
<dbReference type="CDD" id="cd00200">
    <property type="entry name" value="WD40"/>
    <property type="match status" value="2"/>
</dbReference>
<sequence length="1437" mass="157707">MLKSPKVKLAYKLKNGDKERLKLAFSNAIAGLQTGLRITRQIAGGVGLGPPGLHAGLSGLLLVINAIQKTFQNAADIEQLATRIRTMSSALQKSHCQGKLSPPIVARIEQLSEGWKDDIEELHQLASRNFAKRLFRNHEDAKAISDRIQGITWRIQNLTVESVLAVEFTLDVHTRFMKHAVGKIQSQLYNVGVQLDSGFQQLNSRLDVKDGHLPHVSSARFDCGDRVPCLNGTRMDIINQIYHWIGQNCDTEAELFSANAGPGDAIVNSRLFWINGSAGTGKTTIAYTVAKDCHERGILGASFFCSRDDAASSNSNLIFPTIAYQLGYFCPAFGNEIARVLKSHPDIGYSDLSYQLEQLIINPLLAVGESFPSCIVIIDALDECKDDKTTSLILASLSRYVNQLSSLKILVTSRPERNILTGFESSPLNAATERFVLHEVQLGVVQNDIKSYLTAELAAIRKFYHLQDSWPSTIDIEALSCLSSGLFIFAATSIKFVGDANYGDPAGQLTKLLQGKAVMDGSSPHHRLDQLYMQVLNHAYPDISSDLAGRIKTIVGSIIVLRDPLSARNLERLLNMNSENKDSCVQTTLTHLHSIVILPEDDTQVIRLLHPSFFDFLINPDRCLNMKLVVNTEAQHTLLAQACLYAMRNLRRNMCGIETPIMPQNEVADHSMRITRYIPPHLQYACRHWASHLRCAMVSDLLVDLLNQFCSKYLLYWVEICSLLGDLRSLLLSLDNARKALATSIRKTSHIMILLSDCERFVRDFFPILNTSPQQVYHSALMFTPRKALLRKKYIHELPTTRIHNKCEKMWDSCLRTIEGHSDGIMSVAFSPDGTRIVSGSRDQSLRLWDTVSGAHLNTLEGHSDGIMSVAFSPDGARIVSGSHDKTLRLWDTASATHLNTLKGHSHWIVSVAFSPDGTRIVSGSDDRTLRLWDSVSGAQLNTLEGHSKRVISVAFSPDGTRIVSGSDDQTLRLWDTVSGVHLNTLEGHSHWIISVAFSPDGARIVSGSGDQTIRLWDAASGAHLNTLKGHSGSIMSVAFSPDGTRIVSGSNGQTLRLWDTVSGAHLNTLKGHSHWITSVAFSPDGTRIVSGSHDKTLRLWDAVSGSHFNTLKGHSSMSVAFSPDGSRIVSGSYGQTLRLWDAASGAHLNTLKGHSSSVMSVAFSPDGARIVSGSADRTLRLWDAVSGLHISTLEGHFKRVISVTFSPDGTCIVSGSDDQTLRLWDTVSGAHLNTLEGHSHRITSAAFSPDGVFIVSGSDDQTIRLWDAVSGAHLNTLKGHSSWITSVAFSQDGTHIVSGSYNHIFRLWDAVSGAHLNTLDGQSGSATSVAFSSDCVGTTASGFSGSVLREWVAIGGMFPSFDYACASLHNTALYPTDPSTNMHYYVEDGWLYLVYPYRQLCWIPVKYRGKLTSWRHRIVIGTVGGLAILDFSDLIV</sequence>
<dbReference type="Proteomes" id="UP000054166">
    <property type="component" value="Unassembled WGS sequence"/>
</dbReference>
<dbReference type="Pfam" id="PF24883">
    <property type="entry name" value="NPHP3_N"/>
    <property type="match status" value="1"/>
</dbReference>
<keyword evidence="1 3" id="KW-0853">WD repeat</keyword>
<feature type="repeat" description="WD" evidence="3">
    <location>
        <begin position="1070"/>
        <end position="1111"/>
    </location>
</feature>
<feature type="repeat" description="WD" evidence="3">
    <location>
        <begin position="1236"/>
        <end position="1277"/>
    </location>
</feature>
<dbReference type="PANTHER" id="PTHR19848:SF8">
    <property type="entry name" value="F-BOX AND WD REPEAT DOMAIN CONTAINING 7"/>
    <property type="match status" value="1"/>
</dbReference>
<feature type="repeat" description="WD" evidence="3">
    <location>
        <begin position="818"/>
        <end position="859"/>
    </location>
</feature>